<keyword evidence="3 7" id="KW-0808">Transferase</keyword>
<dbReference type="AlphaFoldDB" id="A0A4S4DLG6"/>
<dbReference type="GO" id="GO:0005524">
    <property type="term" value="F:ATP binding"/>
    <property type="evidence" value="ECO:0007669"/>
    <property type="project" value="InterPro"/>
</dbReference>
<dbReference type="Proteomes" id="UP000306102">
    <property type="component" value="Unassembled WGS sequence"/>
</dbReference>
<evidence type="ECO:0000256" key="1">
    <source>
        <dbReference type="ARBA" id="ARBA00007220"/>
    </source>
</evidence>
<evidence type="ECO:0000256" key="5">
    <source>
        <dbReference type="ARBA" id="ARBA00022777"/>
    </source>
</evidence>
<dbReference type="EMBL" id="SDRB02010877">
    <property type="protein sequence ID" value="THG03769.1"/>
    <property type="molecule type" value="Genomic_DNA"/>
</dbReference>
<comment type="caution">
    <text evidence="8">The sequence shown here is derived from an EMBL/GenBank/DDBJ whole genome shotgun (WGS) entry which is preliminary data.</text>
</comment>
<proteinExistence type="inferred from homology"/>
<reference evidence="8 9" key="1">
    <citation type="journal article" date="2018" name="Proc. Natl. Acad. Sci. U.S.A.">
        <title>Draft genome sequence of Camellia sinensis var. sinensis provides insights into the evolution of the tea genome and tea quality.</title>
        <authorList>
            <person name="Wei C."/>
            <person name="Yang H."/>
            <person name="Wang S."/>
            <person name="Zhao J."/>
            <person name="Liu C."/>
            <person name="Gao L."/>
            <person name="Xia E."/>
            <person name="Lu Y."/>
            <person name="Tai Y."/>
            <person name="She G."/>
            <person name="Sun J."/>
            <person name="Cao H."/>
            <person name="Tong W."/>
            <person name="Gao Q."/>
            <person name="Li Y."/>
            <person name="Deng W."/>
            <person name="Jiang X."/>
            <person name="Wang W."/>
            <person name="Chen Q."/>
            <person name="Zhang S."/>
            <person name="Li H."/>
            <person name="Wu J."/>
            <person name="Wang P."/>
            <person name="Li P."/>
            <person name="Shi C."/>
            <person name="Zheng F."/>
            <person name="Jian J."/>
            <person name="Huang B."/>
            <person name="Shan D."/>
            <person name="Shi M."/>
            <person name="Fang C."/>
            <person name="Yue Y."/>
            <person name="Li F."/>
            <person name="Li D."/>
            <person name="Wei S."/>
            <person name="Han B."/>
            <person name="Jiang C."/>
            <person name="Yin Y."/>
            <person name="Xia T."/>
            <person name="Zhang Z."/>
            <person name="Bennetzen J.L."/>
            <person name="Zhao S."/>
            <person name="Wan X."/>
        </authorList>
    </citation>
    <scope>NUCLEOTIDE SEQUENCE [LARGE SCALE GENOMIC DNA]</scope>
    <source>
        <strain evidence="9">cv. Shuchazao</strain>
        <tissue evidence="8">Leaf</tissue>
    </source>
</reference>
<dbReference type="InterPro" id="IPR000850">
    <property type="entry name" value="Adenylat/UMP-CMP_kin"/>
</dbReference>
<evidence type="ECO:0000256" key="3">
    <source>
        <dbReference type="ARBA" id="ARBA00022679"/>
    </source>
</evidence>
<organism evidence="8 9">
    <name type="scientific">Camellia sinensis var. sinensis</name>
    <name type="common">China tea</name>
    <dbReference type="NCBI Taxonomy" id="542762"/>
    <lineage>
        <taxon>Eukaryota</taxon>
        <taxon>Viridiplantae</taxon>
        <taxon>Streptophyta</taxon>
        <taxon>Embryophyta</taxon>
        <taxon>Tracheophyta</taxon>
        <taxon>Spermatophyta</taxon>
        <taxon>Magnoliopsida</taxon>
        <taxon>eudicotyledons</taxon>
        <taxon>Gunneridae</taxon>
        <taxon>Pentapetalae</taxon>
        <taxon>asterids</taxon>
        <taxon>Ericales</taxon>
        <taxon>Theaceae</taxon>
        <taxon>Camellia</taxon>
    </lineage>
</organism>
<dbReference type="SUPFAM" id="SSF52540">
    <property type="entry name" value="P-loop containing nucleoside triphosphate hydrolases"/>
    <property type="match status" value="1"/>
</dbReference>
<keyword evidence="9" id="KW-1185">Reference proteome</keyword>
<dbReference type="PRINTS" id="PR00094">
    <property type="entry name" value="ADENYLTKNASE"/>
</dbReference>
<comment type="similarity">
    <text evidence="1 7">Belongs to the adenylate kinase family.</text>
</comment>
<dbReference type="CDD" id="cd01428">
    <property type="entry name" value="ADK"/>
    <property type="match status" value="1"/>
</dbReference>
<dbReference type="Gene3D" id="3.40.50.300">
    <property type="entry name" value="P-loop containing nucleotide triphosphate hydrolases"/>
    <property type="match status" value="1"/>
</dbReference>
<keyword evidence="5 7" id="KW-0418">Kinase</keyword>
<accession>A0A4S4DLG6</accession>
<evidence type="ECO:0000313" key="8">
    <source>
        <dbReference type="EMBL" id="THG03769.1"/>
    </source>
</evidence>
<protein>
    <recommendedName>
        <fullName evidence="2">adenylate kinase</fullName>
        <ecNumber evidence="2">2.7.4.3</ecNumber>
    </recommendedName>
    <alternativeName>
        <fullName evidence="6">ATP:AMP phosphotransferase</fullName>
    </alternativeName>
</protein>
<dbReference type="EC" id="2.7.4.3" evidence="2"/>
<dbReference type="GO" id="GO:0004017">
    <property type="term" value="F:AMP kinase activity"/>
    <property type="evidence" value="ECO:0007669"/>
    <property type="project" value="UniProtKB-EC"/>
</dbReference>
<dbReference type="Pfam" id="PF13207">
    <property type="entry name" value="AAA_17"/>
    <property type="match status" value="1"/>
</dbReference>
<keyword evidence="4" id="KW-0547">Nucleotide-binding</keyword>
<dbReference type="InterPro" id="IPR027417">
    <property type="entry name" value="P-loop_NTPase"/>
</dbReference>
<evidence type="ECO:0000256" key="2">
    <source>
        <dbReference type="ARBA" id="ARBA00012955"/>
    </source>
</evidence>
<dbReference type="PANTHER" id="PTHR23359">
    <property type="entry name" value="NUCLEOTIDE KINASE"/>
    <property type="match status" value="1"/>
</dbReference>
<dbReference type="Pfam" id="PF00406">
    <property type="entry name" value="ADK"/>
    <property type="match status" value="1"/>
</dbReference>
<dbReference type="PROSITE" id="PS00113">
    <property type="entry name" value="ADENYLATE_KINASE"/>
    <property type="match status" value="1"/>
</dbReference>
<dbReference type="InterPro" id="IPR033690">
    <property type="entry name" value="Adenylat_kinase_CS"/>
</dbReference>
<evidence type="ECO:0000313" key="9">
    <source>
        <dbReference type="Proteomes" id="UP000306102"/>
    </source>
</evidence>
<evidence type="ECO:0000256" key="4">
    <source>
        <dbReference type="ARBA" id="ARBA00022741"/>
    </source>
</evidence>
<evidence type="ECO:0000256" key="6">
    <source>
        <dbReference type="ARBA" id="ARBA00031517"/>
    </source>
</evidence>
<dbReference type="STRING" id="542762.A0A4S4DLG6"/>
<sequence>MAAMNRLLKPSQFSSSSAIASLRRCLSSAAASETESRLKSRSCLPPSADPKGRNVQWVFLGCPGVGKGTYASRLSSLLSVPHIATGDLVRQELSSHGPLSHQVLDVPLIESGGTIPSLSSLRFSFGVSRFGVSLSSYILARRINCFHLGSAVPQSQFFSTKVSKLLRTDGNKLAVRTAGNMAQASTAITQEDTLDWVKKGQEKKGLDTSFLAEIVNQGKLVSDEIIIRLLSKRLEAGEAKGESGFILDGFPRTIRQAEILDEVTYIDLVVNLKLPENVLLEKCLGRRICSECGKNFNVASINVKGENGNPDISMAPLLSPPQCASKLITRSDDTEIVVKERLRIYNEKSKPLEEFYRNQGKLLEFDLPGGIPESWPKLLEALNLDDREEKQSAAA</sequence>
<evidence type="ECO:0000256" key="7">
    <source>
        <dbReference type="RuleBase" id="RU003330"/>
    </source>
</evidence>
<name>A0A4S4DLG6_CAMSN</name>
<dbReference type="HAMAP" id="MF_00235">
    <property type="entry name" value="Adenylate_kinase_Adk"/>
    <property type="match status" value="1"/>
</dbReference>
<gene>
    <name evidence="8" type="ORF">TEA_003744</name>
</gene>